<dbReference type="RefSeq" id="WP_006858593.1">
    <property type="nucleotide sequence ID" value="NZ_CABIYH010000006.1"/>
</dbReference>
<evidence type="ECO:0000313" key="2">
    <source>
        <dbReference type="EMBL" id="CUM88064.1"/>
    </source>
</evidence>
<dbReference type="PaxDb" id="166486-ERS852572_00900"/>
<evidence type="ECO:0000256" key="1">
    <source>
        <dbReference type="SAM" id="Phobius"/>
    </source>
</evidence>
<evidence type="ECO:0000313" key="3">
    <source>
        <dbReference type="Proteomes" id="UP000095350"/>
    </source>
</evidence>
<dbReference type="STRING" id="166486.ERS852572_00900"/>
<organism evidence="2 3">
    <name type="scientific">Roseburia intestinalis</name>
    <dbReference type="NCBI Taxonomy" id="166486"/>
    <lineage>
        <taxon>Bacteria</taxon>
        <taxon>Bacillati</taxon>
        <taxon>Bacillota</taxon>
        <taxon>Clostridia</taxon>
        <taxon>Lachnospirales</taxon>
        <taxon>Lachnospiraceae</taxon>
        <taxon>Roseburia</taxon>
    </lineage>
</organism>
<keyword evidence="1" id="KW-0812">Transmembrane</keyword>
<keyword evidence="1" id="KW-1133">Transmembrane helix</keyword>
<name>A0A173SBZ3_9FIRM</name>
<accession>A0A173SBZ3</accession>
<dbReference type="EMBL" id="CYXZ01000006">
    <property type="protein sequence ID" value="CUM88064.1"/>
    <property type="molecule type" value="Genomic_DNA"/>
</dbReference>
<dbReference type="Proteomes" id="UP000095350">
    <property type="component" value="Unassembled WGS sequence"/>
</dbReference>
<feature type="transmembrane region" description="Helical" evidence="1">
    <location>
        <begin position="6"/>
        <end position="33"/>
    </location>
</feature>
<dbReference type="AlphaFoldDB" id="A0A173SBZ3"/>
<protein>
    <submittedName>
        <fullName evidence="2">Uncharacterized protein</fullName>
    </submittedName>
</protein>
<gene>
    <name evidence="2" type="ORF">ERS852572_00900</name>
</gene>
<dbReference type="GeneID" id="61435405"/>
<reference evidence="2 3" key="1">
    <citation type="submission" date="2015-09" db="EMBL/GenBank/DDBJ databases">
        <authorList>
            <consortium name="Pathogen Informatics"/>
        </authorList>
    </citation>
    <scope>NUCLEOTIDE SEQUENCE [LARGE SCALE GENOMIC DNA]</scope>
    <source>
        <strain evidence="2 3">2789STDY5834960</strain>
    </source>
</reference>
<keyword evidence="1" id="KW-0472">Membrane</keyword>
<proteinExistence type="predicted"/>
<sequence length="47" mass="5305">MQILIWVMMIVGGAAGLLSTAYLVLAMPIILVWKIFRKVKYHIAICD</sequence>